<feature type="transmembrane region" description="Helical" evidence="1">
    <location>
        <begin position="218"/>
        <end position="237"/>
    </location>
</feature>
<gene>
    <name evidence="2" type="ORF">EVOR1521_LOCUS24490</name>
</gene>
<evidence type="ECO:0000313" key="3">
    <source>
        <dbReference type="Proteomes" id="UP001178507"/>
    </source>
</evidence>
<evidence type="ECO:0000256" key="1">
    <source>
        <dbReference type="SAM" id="Phobius"/>
    </source>
</evidence>
<organism evidence="2 3">
    <name type="scientific">Effrenium voratum</name>
    <dbReference type="NCBI Taxonomy" id="2562239"/>
    <lineage>
        <taxon>Eukaryota</taxon>
        <taxon>Sar</taxon>
        <taxon>Alveolata</taxon>
        <taxon>Dinophyceae</taxon>
        <taxon>Suessiales</taxon>
        <taxon>Symbiodiniaceae</taxon>
        <taxon>Effrenium</taxon>
    </lineage>
</organism>
<evidence type="ECO:0000313" key="2">
    <source>
        <dbReference type="EMBL" id="CAJ1401315.1"/>
    </source>
</evidence>
<reference evidence="2" key="1">
    <citation type="submission" date="2023-08" db="EMBL/GenBank/DDBJ databases">
        <authorList>
            <person name="Chen Y."/>
            <person name="Shah S."/>
            <person name="Dougan E. K."/>
            <person name="Thang M."/>
            <person name="Chan C."/>
        </authorList>
    </citation>
    <scope>NUCLEOTIDE SEQUENCE</scope>
</reference>
<sequence length="244" mass="26969">MSDDATADVKEASGFLDVIQDMVDDCQEELDEVEENLTKLPMVAMLLRQEVDKEAAEALASLARVHVEATAHTTYLNRPRTLWVLDRDDHQDSSPVTPAVHLSEFVFLVSEATQHLRVEDGPWVWPLHDSDVAGAIALSEVADESSPLWRKALWALRILAPPHGSVLERCVMEHYGREAGYVFAWANLFTRALWPLGLVMLIYGLAGVGPGAEGTEAIPWYSMQLLLLVWGLIVTGLSSSRSPV</sequence>
<keyword evidence="1" id="KW-1133">Transmembrane helix</keyword>
<keyword evidence="3" id="KW-1185">Reference proteome</keyword>
<keyword evidence="1" id="KW-0812">Transmembrane</keyword>
<accession>A0AA36N723</accession>
<keyword evidence="1" id="KW-0472">Membrane</keyword>
<protein>
    <submittedName>
        <fullName evidence="2">Uncharacterized protein</fullName>
    </submittedName>
</protein>
<comment type="caution">
    <text evidence="2">The sequence shown here is derived from an EMBL/GenBank/DDBJ whole genome shotgun (WGS) entry which is preliminary data.</text>
</comment>
<proteinExistence type="predicted"/>
<name>A0AA36N723_9DINO</name>
<dbReference type="AlphaFoldDB" id="A0AA36N723"/>
<dbReference type="EMBL" id="CAUJNA010003409">
    <property type="protein sequence ID" value="CAJ1401315.1"/>
    <property type="molecule type" value="Genomic_DNA"/>
</dbReference>
<dbReference type="Proteomes" id="UP001178507">
    <property type="component" value="Unassembled WGS sequence"/>
</dbReference>
<feature type="transmembrane region" description="Helical" evidence="1">
    <location>
        <begin position="182"/>
        <end position="206"/>
    </location>
</feature>